<dbReference type="Pfam" id="PF03663">
    <property type="entry name" value="Glyco_hydro_76"/>
    <property type="match status" value="1"/>
</dbReference>
<name>A0A4S2N7A8_9PEZI</name>
<keyword evidence="11" id="KW-1133">Transmembrane helix</keyword>
<dbReference type="STRING" id="341454.A0A4S2N7A8"/>
<dbReference type="InterPro" id="IPR008928">
    <property type="entry name" value="6-hairpin_glycosidase_sf"/>
</dbReference>
<evidence type="ECO:0000256" key="6">
    <source>
        <dbReference type="ARBA" id="ARBA00022801"/>
    </source>
</evidence>
<comment type="similarity">
    <text evidence="3 10">Belongs to the glycosyl hydrolase 76 family.</text>
</comment>
<reference evidence="13 14" key="1">
    <citation type="submission" date="2019-04" db="EMBL/GenBank/DDBJ databases">
        <title>Comparative genomics and transcriptomics to analyze fruiting body development in filamentous ascomycetes.</title>
        <authorList>
            <consortium name="DOE Joint Genome Institute"/>
            <person name="Lutkenhaus R."/>
            <person name="Traeger S."/>
            <person name="Breuer J."/>
            <person name="Kuo A."/>
            <person name="Lipzen A."/>
            <person name="Pangilinan J."/>
            <person name="Dilworth D."/>
            <person name="Sandor L."/>
            <person name="Poggeler S."/>
            <person name="Barry K."/>
            <person name="Grigoriev I.V."/>
            <person name="Nowrousian M."/>
        </authorList>
    </citation>
    <scope>NUCLEOTIDE SEQUENCE [LARGE SCALE GENOMIC DNA]</scope>
    <source>
        <strain evidence="13 14">CBS 389.68</strain>
    </source>
</reference>
<evidence type="ECO:0000256" key="10">
    <source>
        <dbReference type="PIRNR" id="PIRNR016302"/>
    </source>
</evidence>
<keyword evidence="14" id="KW-1185">Reference proteome</keyword>
<evidence type="ECO:0000256" key="12">
    <source>
        <dbReference type="SAM" id="SignalP"/>
    </source>
</evidence>
<feature type="chain" id="PRO_5020910248" description="Mannan endo-1,6-alpha-mannosidase" evidence="12">
    <location>
        <begin position="21"/>
        <end position="462"/>
    </location>
</feature>
<evidence type="ECO:0000313" key="13">
    <source>
        <dbReference type="EMBL" id="TGZ85123.1"/>
    </source>
</evidence>
<evidence type="ECO:0000256" key="8">
    <source>
        <dbReference type="ARBA" id="ARBA00023180"/>
    </source>
</evidence>
<dbReference type="SUPFAM" id="SSF48208">
    <property type="entry name" value="Six-hairpin glycosidases"/>
    <property type="match status" value="1"/>
</dbReference>
<evidence type="ECO:0000256" key="1">
    <source>
        <dbReference type="ARBA" id="ARBA00001452"/>
    </source>
</evidence>
<dbReference type="FunFam" id="1.50.10.20:FF:000006">
    <property type="entry name" value="Mannan endo-1,6-alpha-mannosidase"/>
    <property type="match status" value="1"/>
</dbReference>
<evidence type="ECO:0000256" key="4">
    <source>
        <dbReference type="ARBA" id="ARBA00012350"/>
    </source>
</evidence>
<dbReference type="OrthoDB" id="4187847at2759"/>
<keyword evidence="9 10" id="KW-0326">Glycosidase</keyword>
<evidence type="ECO:0000256" key="5">
    <source>
        <dbReference type="ARBA" id="ARBA00022729"/>
    </source>
</evidence>
<evidence type="ECO:0000256" key="9">
    <source>
        <dbReference type="ARBA" id="ARBA00023295"/>
    </source>
</evidence>
<dbReference type="AlphaFoldDB" id="A0A4S2N7A8"/>
<evidence type="ECO:0000256" key="3">
    <source>
        <dbReference type="ARBA" id="ARBA00009699"/>
    </source>
</evidence>
<keyword evidence="5 12" id="KW-0732">Signal</keyword>
<dbReference type="Gene3D" id="1.50.10.20">
    <property type="match status" value="1"/>
</dbReference>
<feature type="signal peptide" evidence="12">
    <location>
        <begin position="1"/>
        <end position="20"/>
    </location>
</feature>
<comment type="catalytic activity">
    <reaction evidence="1 10">
        <text>Random hydrolysis of (1-&gt;6)-alpha-D-mannosidic linkages in unbranched (1-&gt;6)-mannans.</text>
        <dbReference type="EC" id="3.2.1.101"/>
    </reaction>
</comment>
<dbReference type="PANTHER" id="PTHR12145">
    <property type="entry name" value="MANNAN ENDO-1,6-ALPHA-MANNOSIDASE DCW1"/>
    <property type="match status" value="1"/>
</dbReference>
<dbReference type="GO" id="GO:0009272">
    <property type="term" value="P:fungal-type cell wall biogenesis"/>
    <property type="evidence" value="ECO:0007669"/>
    <property type="project" value="TreeGrafter"/>
</dbReference>
<evidence type="ECO:0000313" key="14">
    <source>
        <dbReference type="Proteomes" id="UP000298138"/>
    </source>
</evidence>
<dbReference type="InParanoid" id="A0A4S2N7A8"/>
<keyword evidence="6 10" id="KW-0378">Hydrolase</keyword>
<keyword evidence="8" id="KW-0325">Glycoprotein</keyword>
<keyword evidence="11" id="KW-0812">Transmembrane</keyword>
<keyword evidence="7 11" id="KW-0472">Membrane</keyword>
<proteinExistence type="inferred from homology"/>
<dbReference type="Proteomes" id="UP000298138">
    <property type="component" value="Unassembled WGS sequence"/>
</dbReference>
<comment type="subcellular location">
    <subcellularLocation>
        <location evidence="2">Endomembrane system</location>
    </subcellularLocation>
</comment>
<evidence type="ECO:0000256" key="7">
    <source>
        <dbReference type="ARBA" id="ARBA00023136"/>
    </source>
</evidence>
<dbReference type="InterPro" id="IPR014480">
    <property type="entry name" value="Mannan-1_6-alpha_mannosidase"/>
</dbReference>
<dbReference type="GO" id="GO:0008496">
    <property type="term" value="F:mannan endo-1,6-alpha-mannosidase activity"/>
    <property type="evidence" value="ECO:0007669"/>
    <property type="project" value="UniProtKB-UniRule"/>
</dbReference>
<dbReference type="GO" id="GO:0012505">
    <property type="term" value="C:endomembrane system"/>
    <property type="evidence" value="ECO:0007669"/>
    <property type="project" value="UniProtKB-SubCell"/>
</dbReference>
<dbReference type="EC" id="3.2.1.101" evidence="4 10"/>
<feature type="transmembrane region" description="Helical" evidence="11">
    <location>
        <begin position="440"/>
        <end position="460"/>
    </location>
</feature>
<dbReference type="PANTHER" id="PTHR12145:SF36">
    <property type="entry name" value="MANNAN ENDO-1,6-ALPHA-MANNOSIDASE DCW1"/>
    <property type="match status" value="1"/>
</dbReference>
<dbReference type="InterPro" id="IPR005198">
    <property type="entry name" value="Glyco_hydro_76"/>
</dbReference>
<dbReference type="FunCoup" id="A0A4S2N7A8">
    <property type="interactions" value="22"/>
</dbReference>
<accession>A0A4S2N7A8</accession>
<dbReference type="GO" id="GO:0016052">
    <property type="term" value="P:carbohydrate catabolic process"/>
    <property type="evidence" value="ECO:0007669"/>
    <property type="project" value="InterPro"/>
</dbReference>
<gene>
    <name evidence="13" type="ORF">EX30DRAFT_337531</name>
</gene>
<evidence type="ECO:0000256" key="11">
    <source>
        <dbReference type="SAM" id="Phobius"/>
    </source>
</evidence>
<sequence>MLWVGVLLLVCSPWVMVSRAYDLDPDDPKSVKYVAGRVAQKLMEFYPGENPGRIPGLFDYPPYYWWEAGAVFGALVDYWYYTGDTTYNGPTTRALIHQAGPGKNYMPHNQTSAMGNDDQAFWALAAMNAAEKKFPDPPPEEPQWLALVQAVFNLQVKRLREEEATYNCGGGLRWQAIPLNGGYDYKNTISNGCFFQLGARLARYTGNDTYAEWAEKIWDWTEKIGFITPEYSIIDGGWINATSNCTTRSEIRWSYNAGVYLGGAAFMYDYTKKDIWKERIDKMLDYTFGYFFPGNNDIMVESACETLNPPSCNVDQRSFKAYLSRFLTYVRILAPWTAPRIATKIKASSIAAAKRCSRGQDQNTCGLRWYTPVDEWEGMWGVGEQLAALEVIQSNLVKESPEEFADSKTGTSIGDPSAGGDVELDLSHGLKPVTTADKGGAGTLTGLVALAMLGLSWWLMKP</sequence>
<dbReference type="EMBL" id="ML220112">
    <property type="protein sequence ID" value="TGZ85123.1"/>
    <property type="molecule type" value="Genomic_DNA"/>
</dbReference>
<dbReference type="PIRSF" id="PIRSF016302">
    <property type="entry name" value="Man_a_manosd"/>
    <property type="match status" value="1"/>
</dbReference>
<evidence type="ECO:0000256" key="2">
    <source>
        <dbReference type="ARBA" id="ARBA00004308"/>
    </source>
</evidence>
<organism evidence="13 14">
    <name type="scientific">Ascodesmis nigricans</name>
    <dbReference type="NCBI Taxonomy" id="341454"/>
    <lineage>
        <taxon>Eukaryota</taxon>
        <taxon>Fungi</taxon>
        <taxon>Dikarya</taxon>
        <taxon>Ascomycota</taxon>
        <taxon>Pezizomycotina</taxon>
        <taxon>Pezizomycetes</taxon>
        <taxon>Pezizales</taxon>
        <taxon>Ascodesmidaceae</taxon>
        <taxon>Ascodesmis</taxon>
    </lineage>
</organism>
<protein>
    <recommendedName>
        <fullName evidence="4 10">Mannan endo-1,6-alpha-mannosidase</fullName>
        <ecNumber evidence="4 10">3.2.1.101</ecNumber>
    </recommendedName>
</protein>